<evidence type="ECO:0000256" key="1">
    <source>
        <dbReference type="SAM" id="MobiDB-lite"/>
    </source>
</evidence>
<reference evidence="2" key="1">
    <citation type="submission" date="2022-07" db="EMBL/GenBank/DDBJ databases">
        <title>Tahibacter sp., a new gammaproteobacterium isolated from the silt sample collected at pig farm.</title>
        <authorList>
            <person name="Chen H."/>
        </authorList>
    </citation>
    <scope>NUCLEOTIDE SEQUENCE</scope>
    <source>
        <strain evidence="2">P2K</strain>
    </source>
</reference>
<comment type="caution">
    <text evidence="2">The sequence shown here is derived from an EMBL/GenBank/DDBJ whole genome shotgun (WGS) entry which is preliminary data.</text>
</comment>
<dbReference type="RefSeq" id="WP_255913203.1">
    <property type="nucleotide sequence ID" value="NZ_JANFQO010000005.1"/>
</dbReference>
<name>A0ABT1QQA5_9GAMM</name>
<dbReference type="Proteomes" id="UP001165498">
    <property type="component" value="Unassembled WGS sequence"/>
</dbReference>
<accession>A0ABT1QQA5</accession>
<evidence type="ECO:0000313" key="3">
    <source>
        <dbReference type="Proteomes" id="UP001165498"/>
    </source>
</evidence>
<organism evidence="2 3">
    <name type="scientific">Tahibacter harae</name>
    <dbReference type="NCBI Taxonomy" id="2963937"/>
    <lineage>
        <taxon>Bacteria</taxon>
        <taxon>Pseudomonadati</taxon>
        <taxon>Pseudomonadota</taxon>
        <taxon>Gammaproteobacteria</taxon>
        <taxon>Lysobacterales</taxon>
        <taxon>Rhodanobacteraceae</taxon>
        <taxon>Tahibacter</taxon>
    </lineage>
</organism>
<protein>
    <submittedName>
        <fullName evidence="2">Uncharacterized protein</fullName>
    </submittedName>
</protein>
<feature type="region of interest" description="Disordered" evidence="1">
    <location>
        <begin position="75"/>
        <end position="97"/>
    </location>
</feature>
<gene>
    <name evidence="2" type="ORF">NM961_07015</name>
</gene>
<proteinExistence type="predicted"/>
<sequence>MVTSLKKDVVSLTEVLRLVADVEDIAVLENLPLAGARVARLRRAAELVQEQLVAAGCGSSPALAQLAHEYAPAQPAGPKLSVVGGTDSALSRDGAAL</sequence>
<keyword evidence="3" id="KW-1185">Reference proteome</keyword>
<evidence type="ECO:0000313" key="2">
    <source>
        <dbReference type="EMBL" id="MCQ4164457.1"/>
    </source>
</evidence>
<dbReference type="EMBL" id="JANFQO010000005">
    <property type="protein sequence ID" value="MCQ4164457.1"/>
    <property type="molecule type" value="Genomic_DNA"/>
</dbReference>